<dbReference type="Proteomes" id="UP000019678">
    <property type="component" value="Unassembled WGS sequence"/>
</dbReference>
<evidence type="ECO:0000259" key="2">
    <source>
        <dbReference type="Pfam" id="PF04015"/>
    </source>
</evidence>
<dbReference type="GO" id="GO:0030246">
    <property type="term" value="F:carbohydrate binding"/>
    <property type="evidence" value="ECO:0007669"/>
    <property type="project" value="InterPro"/>
</dbReference>
<evidence type="ECO:0000259" key="3">
    <source>
        <dbReference type="Pfam" id="PF06452"/>
    </source>
</evidence>
<dbReference type="AlphaFoldDB" id="A0A017T6L5"/>
<feature type="region of interest" description="Disordered" evidence="1">
    <location>
        <begin position="399"/>
        <end position="469"/>
    </location>
</feature>
<dbReference type="InterPro" id="IPR010502">
    <property type="entry name" value="Carb-bd_dom_fam9"/>
</dbReference>
<dbReference type="Gene3D" id="2.60.40.1190">
    <property type="match status" value="1"/>
</dbReference>
<sequence>MPDAITHASTSPEPGPSILAEARVDGAALRTRHVDRLKHDVSAVTLLQGGSPHDLGKRICEAAVPRRSPSTPVLLKPNLCGFDSIKDPRKTGGDDGVRGRTTDPEFTRGVIHCLKERGHQTITVAEGCGHSHKHWLELMDLNGYAAMTRAEGVRLVAMDDDGVFDTQGDRPGQPLAITGIAGTRVPTLLLPRILAEHLDRGLFISLPKLKTHRYSVISVGIKNMQGTVMLSDGSPAYKQKWRMHRELNAYIKQRKAKEPEDRKLYVDSLRVFAERMVDVLEISAPDVVLAEGAPAMGGDGFQVLQPSAEHVAIGGTNPVLVDRIAAEFLGLWNHPRLAAELLGHRTSPLIESAARRFQLDLRAPAVTGDGADLLKQPRPAHFKAMAPFAIHQAAPATAPATAPAPVTSASVPELPSTPLPAPAPPAPPAPASPAPSSTAAGATGAAPPGKPTAHAAPLGSDTLTLDGRGDEPAWARAAVAAWDTDFTGSATGIRTTARFLWSPDALHVLFELSRSGLFTDRAQPVDAERQKLYTEDCVEIFLTPDPASPRRYVEVEIGPFGHFLDLSVDLDARKYVTTWSSGLRRATTQRPAAHQATIEASLTAPEITRALRAGARLPMGLFRMEGRSPRHYLAWSPPRGSKPNFHVPAAFGALVLDPPVP</sequence>
<feature type="compositionally biased region" description="Low complexity" evidence="1">
    <location>
        <begin position="434"/>
        <end position="457"/>
    </location>
</feature>
<evidence type="ECO:0000313" key="4">
    <source>
        <dbReference type="EMBL" id="EYF04216.1"/>
    </source>
</evidence>
<evidence type="ECO:0000313" key="5">
    <source>
        <dbReference type="Proteomes" id="UP000019678"/>
    </source>
</evidence>
<keyword evidence="5" id="KW-1185">Reference proteome</keyword>
<dbReference type="EMBL" id="ASRX01000037">
    <property type="protein sequence ID" value="EYF04216.1"/>
    <property type="molecule type" value="Genomic_DNA"/>
</dbReference>
<dbReference type="InterPro" id="IPR007160">
    <property type="entry name" value="DUF362"/>
</dbReference>
<feature type="compositionally biased region" description="Low complexity" evidence="1">
    <location>
        <begin position="399"/>
        <end position="412"/>
    </location>
</feature>
<proteinExistence type="predicted"/>
<dbReference type="GO" id="GO:0004553">
    <property type="term" value="F:hydrolase activity, hydrolyzing O-glycosyl compounds"/>
    <property type="evidence" value="ECO:0007669"/>
    <property type="project" value="InterPro"/>
</dbReference>
<dbReference type="Pfam" id="PF04015">
    <property type="entry name" value="DUF362"/>
    <property type="match status" value="1"/>
</dbReference>
<name>A0A017T6L5_9BACT</name>
<feature type="domain" description="Carbohydrate-binding" evidence="3">
    <location>
        <begin position="465"/>
        <end position="656"/>
    </location>
</feature>
<feature type="compositionally biased region" description="Pro residues" evidence="1">
    <location>
        <begin position="415"/>
        <end position="433"/>
    </location>
</feature>
<dbReference type="STRING" id="1192034.CAP_4693"/>
<dbReference type="CDD" id="cd09620">
    <property type="entry name" value="CBM9_like_3"/>
    <property type="match status" value="1"/>
</dbReference>
<evidence type="ECO:0000256" key="1">
    <source>
        <dbReference type="SAM" id="MobiDB-lite"/>
    </source>
</evidence>
<accession>A0A017T6L5</accession>
<dbReference type="SUPFAM" id="SSF49344">
    <property type="entry name" value="CBD9-like"/>
    <property type="match status" value="1"/>
</dbReference>
<dbReference type="eggNOG" id="COG2006">
    <property type="taxonomic scope" value="Bacteria"/>
</dbReference>
<comment type="caution">
    <text evidence="4">The sequence shown here is derived from an EMBL/GenBank/DDBJ whole genome shotgun (WGS) entry which is preliminary data.</text>
</comment>
<dbReference type="Pfam" id="PF06452">
    <property type="entry name" value="CBM9_1"/>
    <property type="match status" value="1"/>
</dbReference>
<protein>
    <submittedName>
        <fullName evidence="4">Iron-sulfur cluster-binding protein</fullName>
    </submittedName>
</protein>
<organism evidence="4 5">
    <name type="scientific">Chondromyces apiculatus DSM 436</name>
    <dbReference type="NCBI Taxonomy" id="1192034"/>
    <lineage>
        <taxon>Bacteria</taxon>
        <taxon>Pseudomonadati</taxon>
        <taxon>Myxococcota</taxon>
        <taxon>Polyangia</taxon>
        <taxon>Polyangiales</taxon>
        <taxon>Polyangiaceae</taxon>
        <taxon>Chondromyces</taxon>
    </lineage>
</organism>
<dbReference type="GO" id="GO:0016052">
    <property type="term" value="P:carbohydrate catabolic process"/>
    <property type="evidence" value="ECO:0007669"/>
    <property type="project" value="InterPro"/>
</dbReference>
<gene>
    <name evidence="4" type="ORF">CAP_4693</name>
</gene>
<reference evidence="4 5" key="1">
    <citation type="submission" date="2013-05" db="EMBL/GenBank/DDBJ databases">
        <title>Genome assembly of Chondromyces apiculatus DSM 436.</title>
        <authorList>
            <person name="Sharma G."/>
            <person name="Khatri I."/>
            <person name="Kaur C."/>
            <person name="Mayilraj S."/>
            <person name="Subramanian S."/>
        </authorList>
    </citation>
    <scope>NUCLEOTIDE SEQUENCE [LARGE SCALE GENOMIC DNA]</scope>
    <source>
        <strain evidence="4 5">DSM 436</strain>
    </source>
</reference>
<feature type="domain" description="DUF362" evidence="2">
    <location>
        <begin position="73"/>
        <end position="327"/>
    </location>
</feature>